<dbReference type="InterPro" id="IPR017438">
    <property type="entry name" value="ATP-NAD_kinase_N"/>
</dbReference>
<accession>A0A7Y7IUY6</accession>
<dbReference type="RefSeq" id="WP_176639327.1">
    <property type="nucleotide sequence ID" value="NZ_CP152276.1"/>
</dbReference>
<proteinExistence type="predicted"/>
<dbReference type="AlphaFoldDB" id="A0A7Y7IUY6"/>
<dbReference type="SMART" id="SM00046">
    <property type="entry name" value="DAGKc"/>
    <property type="match status" value="1"/>
</dbReference>
<reference evidence="2 4" key="1">
    <citation type="submission" date="2020-06" db="EMBL/GenBank/DDBJ databases">
        <title>Description of novel acetic acid bacteria.</title>
        <authorList>
            <person name="Sombolestani A."/>
        </authorList>
    </citation>
    <scope>NUCLEOTIDE SEQUENCE [LARGE SCALE GENOMIC DNA]</scope>
    <source>
        <strain evidence="2 4">LMG 31431</strain>
    </source>
</reference>
<reference evidence="3 5" key="2">
    <citation type="submission" date="2024-04" db="EMBL/GenBank/DDBJ databases">
        <title>Complete genome sequence of Nguyenibacter vanlangesis HBCM-1154, a strain capable of nitrogen fixation, IAA production, and phosphorus solubilization isolated from sugarcane soil.</title>
        <authorList>
            <person name="MY HANH P."/>
        </authorList>
    </citation>
    <scope>NUCLEOTIDE SEQUENCE [LARGE SCALE GENOMIC DNA]</scope>
    <source>
        <strain evidence="3 5">HBCM 1154</strain>
    </source>
</reference>
<dbReference type="GO" id="GO:0016301">
    <property type="term" value="F:kinase activity"/>
    <property type="evidence" value="ECO:0007669"/>
    <property type="project" value="UniProtKB-KW"/>
</dbReference>
<keyword evidence="5" id="KW-1185">Reference proteome</keyword>
<feature type="domain" description="DAGKc" evidence="1">
    <location>
        <begin position="4"/>
        <end position="138"/>
    </location>
</feature>
<evidence type="ECO:0000313" key="4">
    <source>
        <dbReference type="Proteomes" id="UP000534870"/>
    </source>
</evidence>
<keyword evidence="2" id="KW-0418">Kinase</keyword>
<dbReference type="Gene3D" id="3.40.50.10330">
    <property type="entry name" value="Probable inorganic polyphosphate/atp-NAD kinase, domain 1"/>
    <property type="match status" value="1"/>
</dbReference>
<dbReference type="Proteomes" id="UP000534870">
    <property type="component" value="Unassembled WGS sequence"/>
</dbReference>
<dbReference type="SUPFAM" id="SSF111331">
    <property type="entry name" value="NAD kinase/diacylglycerol kinase-like"/>
    <property type="match status" value="1"/>
</dbReference>
<organism evidence="2 4">
    <name type="scientific">Nguyenibacter vanlangensis</name>
    <dbReference type="NCBI Taxonomy" id="1216886"/>
    <lineage>
        <taxon>Bacteria</taxon>
        <taxon>Pseudomonadati</taxon>
        <taxon>Pseudomonadota</taxon>
        <taxon>Alphaproteobacteria</taxon>
        <taxon>Acetobacterales</taxon>
        <taxon>Acetobacteraceae</taxon>
        <taxon>Nguyenibacter</taxon>
    </lineage>
</organism>
<dbReference type="InterPro" id="IPR016064">
    <property type="entry name" value="NAD/diacylglycerol_kinase_sf"/>
</dbReference>
<dbReference type="Proteomes" id="UP001449795">
    <property type="component" value="Chromosome"/>
</dbReference>
<evidence type="ECO:0000313" key="5">
    <source>
        <dbReference type="Proteomes" id="UP001449795"/>
    </source>
</evidence>
<gene>
    <name evidence="3" type="ORF">AAC691_01465</name>
    <name evidence="2" type="ORF">HUK84_05250</name>
</gene>
<evidence type="ECO:0000313" key="3">
    <source>
        <dbReference type="EMBL" id="XAE43170.1"/>
    </source>
</evidence>
<dbReference type="InterPro" id="IPR001206">
    <property type="entry name" value="Diacylglycerol_kinase_cat_dom"/>
</dbReference>
<name>A0A7Y7IUY6_9PROT</name>
<keyword evidence="2" id="KW-0808">Transferase</keyword>
<dbReference type="Pfam" id="PF00781">
    <property type="entry name" value="DAGK_cat"/>
    <property type="match status" value="1"/>
</dbReference>
<evidence type="ECO:0000313" key="2">
    <source>
        <dbReference type="EMBL" id="NVN10558.1"/>
    </source>
</evidence>
<dbReference type="EMBL" id="CP152276">
    <property type="protein sequence ID" value="XAE43170.1"/>
    <property type="molecule type" value="Genomic_DNA"/>
</dbReference>
<evidence type="ECO:0000259" key="1">
    <source>
        <dbReference type="SMART" id="SM00046"/>
    </source>
</evidence>
<dbReference type="EMBL" id="JABXXP010000050">
    <property type="protein sequence ID" value="NVN10558.1"/>
    <property type="molecule type" value="Genomic_DNA"/>
</dbReference>
<protein>
    <submittedName>
        <fullName evidence="2 3">Diacylglycerol kinase</fullName>
    </submittedName>
</protein>
<sequence length="327" mass="35257">MSEPFALIHNSRSRRNGVEDGSFRKRAARALGPLFFHSTSRTLLPEAVAELARREVGVIAVDGGDGTVSDVMSAIHRFYPTDALPALAVLPSGNTNLIAADVGFGLRGRAALERLTVMARAGTLRSTVARRDALAIRWSDSTRPVALGMFHGAAAFTKGVRIAHRPAILNRFSHDIAVAVAIASSLGRLMFRSTRRKWLAGNPVTLAVGAEAPRTMDCFLFMATTLRCLPRGMWPFAARQGADDGAGLAYLNVRAFPERLLAATWASLRGETPAWLDSAPAYERGRADCLSLRIDGSFVLDGEIWDSGPDGRTILTAGPRFDFIRGA</sequence>